<keyword evidence="2" id="KW-0226">DNA condensation</keyword>
<reference evidence="8 9" key="2">
    <citation type="journal article" date="2019" name="Nat. Med.">
        <title>A library of human gut bacterial isolates paired with longitudinal multiomics data enables mechanistic microbiome research.</title>
        <authorList>
            <person name="Poyet M."/>
            <person name="Groussin M."/>
            <person name="Gibbons S.M."/>
            <person name="Avila-Pacheco J."/>
            <person name="Jiang X."/>
            <person name="Kearney S.M."/>
            <person name="Perrotta A.R."/>
            <person name="Berdy B."/>
            <person name="Zhao S."/>
            <person name="Lieberman T.D."/>
            <person name="Swanson P.K."/>
            <person name="Smith M."/>
            <person name="Roesemann S."/>
            <person name="Alexander J.E."/>
            <person name="Rich S.A."/>
            <person name="Livny J."/>
            <person name="Vlamakis H."/>
            <person name="Clish C."/>
            <person name="Bullock K."/>
            <person name="Deik A."/>
            <person name="Scott J."/>
            <person name="Pierce K.A."/>
            <person name="Xavier R.J."/>
            <person name="Alm E.J."/>
        </authorList>
    </citation>
    <scope>NUCLEOTIDE SEQUENCE [LARGE SCALE GENOMIC DNA]</scope>
    <source>
        <strain evidence="6 9">BIOML-A13</strain>
        <strain evidence="7 8">BIOML-A3</strain>
    </source>
</reference>
<dbReference type="PRINTS" id="PR01727">
    <property type="entry name" value="DNABINDINGHU"/>
</dbReference>
<dbReference type="InterPro" id="IPR000119">
    <property type="entry name" value="Hist_DNA-bd"/>
</dbReference>
<proteinExistence type="inferred from homology"/>
<dbReference type="Pfam" id="PF00216">
    <property type="entry name" value="Bac_DNA_binding"/>
    <property type="match status" value="1"/>
</dbReference>
<evidence type="ECO:0000313" key="5">
    <source>
        <dbReference type="EMBL" id="CDB46067.1"/>
    </source>
</evidence>
<dbReference type="GO" id="GO:0003677">
    <property type="term" value="F:DNA binding"/>
    <property type="evidence" value="ECO:0007669"/>
    <property type="project" value="UniProtKB-KW"/>
</dbReference>
<accession>A0A3G9HF86</accession>
<comment type="similarity">
    <text evidence="1 4">Belongs to the bacterial histone-like protein family.</text>
</comment>
<dbReference type="Gene3D" id="4.10.520.10">
    <property type="entry name" value="IHF-like DNA-binding proteins"/>
    <property type="match status" value="1"/>
</dbReference>
<dbReference type="CDD" id="cd13831">
    <property type="entry name" value="HU"/>
    <property type="match status" value="1"/>
</dbReference>
<evidence type="ECO:0000313" key="8">
    <source>
        <dbReference type="Proteomes" id="UP000443070"/>
    </source>
</evidence>
<dbReference type="InterPro" id="IPR010992">
    <property type="entry name" value="IHF-like_DNA-bd_dom_sf"/>
</dbReference>
<accession>R6J6Y4</accession>
<dbReference type="EMBL" id="WNBW01000002">
    <property type="protein sequence ID" value="MTU03546.1"/>
    <property type="molecule type" value="Genomic_DNA"/>
</dbReference>
<dbReference type="GeneID" id="49408033"/>
<protein>
    <submittedName>
        <fullName evidence="5">DNA-binding protein HU-alpha</fullName>
    </submittedName>
    <submittedName>
        <fullName evidence="6">Integration host factor subunit alpha</fullName>
    </submittedName>
</protein>
<dbReference type="GO" id="GO:0030527">
    <property type="term" value="F:structural constituent of chromatin"/>
    <property type="evidence" value="ECO:0007669"/>
    <property type="project" value="InterPro"/>
</dbReference>
<organism evidence="5">
    <name type="scientific">Phascolarctobacterium faecium</name>
    <dbReference type="NCBI Taxonomy" id="33025"/>
    <lineage>
        <taxon>Bacteria</taxon>
        <taxon>Bacillati</taxon>
        <taxon>Bacillota</taxon>
        <taxon>Negativicutes</taxon>
        <taxon>Acidaminococcales</taxon>
        <taxon>Acidaminococcaceae</taxon>
        <taxon>Phascolarctobacterium</taxon>
    </lineage>
</organism>
<reference evidence="5" key="1">
    <citation type="submission" date="2012-11" db="EMBL/GenBank/DDBJ databases">
        <title>Dependencies among metagenomic species, viruses, plasmids and units of genetic variation.</title>
        <authorList>
            <person name="Nielsen H.B."/>
            <person name="Almeida M."/>
            <person name="Juncker A.S."/>
            <person name="Rasmussen S."/>
            <person name="Li J."/>
            <person name="Sunagawa S."/>
            <person name="Plichta D."/>
            <person name="Gautier L."/>
            <person name="Le Chatelier E."/>
            <person name="Peletier E."/>
            <person name="Bonde I."/>
            <person name="Nielsen T."/>
            <person name="Manichanh C."/>
            <person name="Arumugam M."/>
            <person name="Batto J."/>
            <person name="Santos M.B.Q.D."/>
            <person name="Blom N."/>
            <person name="Borruel N."/>
            <person name="Burgdorf K.S."/>
            <person name="Boumezbeur F."/>
            <person name="Casellas F."/>
            <person name="Dore J."/>
            <person name="Guarner F."/>
            <person name="Hansen T."/>
            <person name="Hildebrand F."/>
            <person name="Kaas R.S."/>
            <person name="Kennedy S."/>
            <person name="Kristiansen K."/>
            <person name="Kultima J.R."/>
            <person name="Leonard P."/>
            <person name="Levenez F."/>
            <person name="Lund O."/>
            <person name="Moumen B."/>
            <person name="Le Paslier D."/>
            <person name="Pons N."/>
            <person name="Pedersen O."/>
            <person name="Prifti E."/>
            <person name="Qin J."/>
            <person name="Raes J."/>
            <person name="Tap J."/>
            <person name="Tims S."/>
            <person name="Ussery D.W."/>
            <person name="Yamada T."/>
            <person name="MetaHit consortium"/>
            <person name="Renault P."/>
            <person name="Sicheritz-Ponten T."/>
            <person name="Bork P."/>
            <person name="Wang J."/>
            <person name="Brunak S."/>
            <person name="Ehrlich S.D."/>
        </authorList>
    </citation>
    <scope>NUCLEOTIDE SEQUENCE [LARGE SCALE GENOMIC DNA]</scope>
</reference>
<keyword evidence="3 5" id="KW-0238">DNA-binding</keyword>
<dbReference type="PANTHER" id="PTHR33175:SF3">
    <property type="entry name" value="DNA-BINDING PROTEIN HU-BETA"/>
    <property type="match status" value="1"/>
</dbReference>
<evidence type="ECO:0000256" key="4">
    <source>
        <dbReference type="RuleBase" id="RU003939"/>
    </source>
</evidence>
<evidence type="ECO:0000256" key="2">
    <source>
        <dbReference type="ARBA" id="ARBA00023067"/>
    </source>
</evidence>
<evidence type="ECO:0000313" key="9">
    <source>
        <dbReference type="Proteomes" id="UP000484547"/>
    </source>
</evidence>
<gene>
    <name evidence="5" type="ORF">BN533_01124</name>
    <name evidence="6" type="ORF">GMD11_04245</name>
    <name evidence="7" type="ORF">GMD18_03890</name>
</gene>
<dbReference type="Proteomes" id="UP000443070">
    <property type="component" value="Unassembled WGS sequence"/>
</dbReference>
<dbReference type="InterPro" id="IPR020816">
    <property type="entry name" value="Histone-like_DNA-bd_CS"/>
</dbReference>
<name>A0A3G9HF86_9FIRM</name>
<dbReference type="GO" id="GO:0005829">
    <property type="term" value="C:cytosol"/>
    <property type="evidence" value="ECO:0007669"/>
    <property type="project" value="TreeGrafter"/>
</dbReference>
<dbReference type="AlphaFoldDB" id="A0A3G9HF86"/>
<dbReference type="Proteomes" id="UP000484547">
    <property type="component" value="Unassembled WGS sequence"/>
</dbReference>
<keyword evidence="8" id="KW-1185">Reference proteome</keyword>
<evidence type="ECO:0000313" key="7">
    <source>
        <dbReference type="EMBL" id="MTU03546.1"/>
    </source>
</evidence>
<dbReference type="RefSeq" id="WP_021718024.1">
    <property type="nucleotide sequence ID" value="NZ_AP019004.1"/>
</dbReference>
<dbReference type="EMBL" id="CBDS010000073">
    <property type="protein sequence ID" value="CDB46067.1"/>
    <property type="molecule type" value="Genomic_DNA"/>
</dbReference>
<evidence type="ECO:0000313" key="6">
    <source>
        <dbReference type="EMBL" id="MTT75484.1"/>
    </source>
</evidence>
<dbReference type="PANTHER" id="PTHR33175">
    <property type="entry name" value="DNA-BINDING PROTEIN HU"/>
    <property type="match status" value="1"/>
</dbReference>
<dbReference type="PROSITE" id="PS00045">
    <property type="entry name" value="HISTONE_LIKE"/>
    <property type="match status" value="1"/>
</dbReference>
<evidence type="ECO:0000256" key="1">
    <source>
        <dbReference type="ARBA" id="ARBA00010529"/>
    </source>
</evidence>
<dbReference type="EMBL" id="WNBM01000002">
    <property type="protein sequence ID" value="MTT75484.1"/>
    <property type="molecule type" value="Genomic_DNA"/>
</dbReference>
<dbReference type="SUPFAM" id="SSF47729">
    <property type="entry name" value="IHF-like DNA-binding proteins"/>
    <property type="match status" value="1"/>
</dbReference>
<sequence>MNKTELIAAVAEKAGLTKKDVEKAVAALLETVKGEVAKKGKVQLIGFGTFEARTRNARTGKNPRTNEPIKIPAATVPAFKAGKAFKDAVNAAPAKKHKK</sequence>
<dbReference type="SMART" id="SM00411">
    <property type="entry name" value="BHL"/>
    <property type="match status" value="1"/>
</dbReference>
<dbReference type="GO" id="GO:0030261">
    <property type="term" value="P:chromosome condensation"/>
    <property type="evidence" value="ECO:0007669"/>
    <property type="project" value="UniProtKB-KW"/>
</dbReference>
<comment type="caution">
    <text evidence="5">The sequence shown here is derived from an EMBL/GenBank/DDBJ whole genome shotgun (WGS) entry which is preliminary data.</text>
</comment>
<evidence type="ECO:0000256" key="3">
    <source>
        <dbReference type="ARBA" id="ARBA00023125"/>
    </source>
</evidence>